<accession>A0AAN4W1R3</accession>
<dbReference type="RefSeq" id="WP_060688282.1">
    <property type="nucleotide sequence ID" value="NZ_BQKE01000002.1"/>
</dbReference>
<dbReference type="Proteomes" id="UP001310022">
    <property type="component" value="Unassembled WGS sequence"/>
</dbReference>
<dbReference type="AlphaFoldDB" id="A0AAN4W1R3"/>
<evidence type="ECO:0000313" key="1">
    <source>
        <dbReference type="EMBL" id="GJM63274.1"/>
    </source>
</evidence>
<proteinExistence type="predicted"/>
<dbReference type="EMBL" id="BQKE01000002">
    <property type="protein sequence ID" value="GJM63274.1"/>
    <property type="molecule type" value="Genomic_DNA"/>
</dbReference>
<gene>
    <name evidence="1" type="ORF">PEDI_38260</name>
</gene>
<protein>
    <submittedName>
        <fullName evidence="1">Uncharacterized protein</fullName>
    </submittedName>
</protein>
<name>A0AAN4W1R3_9BACT</name>
<comment type="caution">
    <text evidence="1">The sequence shown here is derived from an EMBL/GenBank/DDBJ whole genome shotgun (WGS) entry which is preliminary data.</text>
</comment>
<evidence type="ECO:0000313" key="2">
    <source>
        <dbReference type="Proteomes" id="UP001310022"/>
    </source>
</evidence>
<sequence>MKANPFEIIDVKKAIEKYPKDHPFVEFLEKILSPEQWEKGILQKDYWDHYAIWSTAYEEAYQKGYQEGLALAKKEREEIERKIKNRKPKS</sequence>
<organism evidence="1 2">
    <name type="scientific">Persicobacter diffluens</name>
    <dbReference type="NCBI Taxonomy" id="981"/>
    <lineage>
        <taxon>Bacteria</taxon>
        <taxon>Pseudomonadati</taxon>
        <taxon>Bacteroidota</taxon>
        <taxon>Cytophagia</taxon>
        <taxon>Cytophagales</taxon>
        <taxon>Persicobacteraceae</taxon>
        <taxon>Persicobacter</taxon>
    </lineage>
</organism>
<reference evidence="1 2" key="1">
    <citation type="submission" date="2021-12" db="EMBL/GenBank/DDBJ databases">
        <title>Genome sequencing of bacteria with rrn-lacking chromosome and rrn-plasmid.</title>
        <authorList>
            <person name="Anda M."/>
            <person name="Iwasaki W."/>
        </authorList>
    </citation>
    <scope>NUCLEOTIDE SEQUENCE [LARGE SCALE GENOMIC DNA]</scope>
    <source>
        <strain evidence="1 2">NBRC 15940</strain>
    </source>
</reference>
<keyword evidence="2" id="KW-1185">Reference proteome</keyword>